<feature type="region of interest" description="Disordered" evidence="1">
    <location>
        <begin position="44"/>
        <end position="67"/>
    </location>
</feature>
<name>K2NLM4_TRYCR</name>
<feature type="compositionally biased region" description="Polar residues" evidence="1">
    <location>
        <begin position="461"/>
        <end position="478"/>
    </location>
</feature>
<feature type="region of interest" description="Disordered" evidence="1">
    <location>
        <begin position="187"/>
        <end position="277"/>
    </location>
</feature>
<dbReference type="EMBL" id="AHKC01012638">
    <property type="protein sequence ID" value="EKF29802.1"/>
    <property type="molecule type" value="Genomic_DNA"/>
</dbReference>
<keyword evidence="3" id="KW-1185">Reference proteome</keyword>
<protein>
    <submittedName>
        <fullName evidence="2">Uncharacterized protein</fullName>
    </submittedName>
</protein>
<sequence length="528" mass="59170">MLYDDMVSGKLSEGSTPQRELGDIQHSIERIEKLLHRGQNLLYDEGGREIGPPHGTMNRRGDASIHDGEKKNSLLSMKQMQRRIMHSSPTAHVARKMVSNTTFQRTATELLLLQRQHAADVKQKKAGVHVRHRETIPFAKGTHHSINHGVATNVKWEAADSSDYEDVSIAELRVRIRKELEAYRLNGPLTGEKPKKHDIIPQRVTRLYPQRKGTSQEQPIKMVSPQSKRRHFTGNQTTGTPQSNGHEGNRNKTTPSQISLDKNASRSPLHGNSPLIEKHHISPWKRLYDDAIRMQEKRQHHQMASPSWKETSPAPKRNPWERGFLIKRLSTKLTPGAPSHSVQQTSKASYHRRETHDATPTAASVGESRKRSESVRSLQFPTCVLPQRLLKPQKHHLLGALGDSKKKEGEGILQEHHPEPKVNTTGSLPLAAEEEKSDEKELDIVNDENAAGKAGMKGLDTSESASTSNQVQWPTITPPSTDISERWGMFSHATNDTPLVAVSQESSPTNQLHIPLSIRPLDLSALRK</sequence>
<feature type="region of interest" description="Disordered" evidence="1">
    <location>
        <begin position="1"/>
        <end position="22"/>
    </location>
</feature>
<feature type="region of interest" description="Disordered" evidence="1">
    <location>
        <begin position="333"/>
        <end position="376"/>
    </location>
</feature>
<accession>K2NLM4</accession>
<proteinExistence type="predicted"/>
<gene>
    <name evidence="2" type="ORF">MOQ_006397</name>
</gene>
<dbReference type="Proteomes" id="UP000007350">
    <property type="component" value="Unassembled WGS sequence"/>
</dbReference>
<reference evidence="2 3" key="1">
    <citation type="journal article" date="2012" name="BMC Genomics">
        <title>Comparative genomic analysis of human infective Trypanosoma cruzi lineages with the bat-restricted subspecies T. cruzi marinkellei.</title>
        <authorList>
            <person name="Franzen O."/>
            <person name="Talavera-Lopez C."/>
            <person name="Ochaya S."/>
            <person name="Butler C.E."/>
            <person name="Messenger L.A."/>
            <person name="Lewis M.D."/>
            <person name="Llewellyn M.S."/>
            <person name="Marinkelle C.J."/>
            <person name="Tyler K.M."/>
            <person name="Miles M.A."/>
            <person name="Andersson B."/>
        </authorList>
    </citation>
    <scope>NUCLEOTIDE SEQUENCE [LARGE SCALE GENOMIC DNA]</scope>
    <source>
        <strain evidence="2 3">B7</strain>
    </source>
</reference>
<organism evidence="2 3">
    <name type="scientific">Trypanosoma cruzi marinkellei</name>
    <dbReference type="NCBI Taxonomy" id="85056"/>
    <lineage>
        <taxon>Eukaryota</taxon>
        <taxon>Discoba</taxon>
        <taxon>Euglenozoa</taxon>
        <taxon>Kinetoplastea</taxon>
        <taxon>Metakinetoplastina</taxon>
        <taxon>Trypanosomatida</taxon>
        <taxon>Trypanosomatidae</taxon>
        <taxon>Trypanosoma</taxon>
        <taxon>Schizotrypanum</taxon>
    </lineage>
</organism>
<evidence type="ECO:0000256" key="1">
    <source>
        <dbReference type="SAM" id="MobiDB-lite"/>
    </source>
</evidence>
<feature type="region of interest" description="Disordered" evidence="1">
    <location>
        <begin position="299"/>
        <end position="319"/>
    </location>
</feature>
<dbReference type="AlphaFoldDB" id="K2NLM4"/>
<comment type="caution">
    <text evidence="2">The sequence shown here is derived from an EMBL/GenBank/DDBJ whole genome shotgun (WGS) entry which is preliminary data.</text>
</comment>
<evidence type="ECO:0000313" key="2">
    <source>
        <dbReference type="EMBL" id="EKF29802.1"/>
    </source>
</evidence>
<feature type="compositionally biased region" description="Polar residues" evidence="1">
    <location>
        <begin position="233"/>
        <end position="266"/>
    </location>
</feature>
<feature type="region of interest" description="Disordered" evidence="1">
    <location>
        <begin position="413"/>
        <end position="478"/>
    </location>
</feature>
<feature type="compositionally biased region" description="Basic and acidic residues" evidence="1">
    <location>
        <begin position="433"/>
        <end position="443"/>
    </location>
</feature>
<evidence type="ECO:0000313" key="3">
    <source>
        <dbReference type="Proteomes" id="UP000007350"/>
    </source>
</evidence>
<dbReference type="OrthoDB" id="266249at2759"/>